<dbReference type="PANTHER" id="PTHR31003">
    <property type="entry name" value="MYB FAMILY TRANSCRIPTION FACTOR"/>
    <property type="match status" value="1"/>
</dbReference>
<name>A0A1D1ZBB5_9ARAE</name>
<evidence type="ECO:0000256" key="1">
    <source>
        <dbReference type="SAM" id="MobiDB-lite"/>
    </source>
</evidence>
<dbReference type="InterPro" id="IPR044787">
    <property type="entry name" value="HHO5-like"/>
</dbReference>
<gene>
    <name evidence="2" type="primary">MYB98_0</name>
    <name evidence="2" type="ORF">g.106097</name>
</gene>
<accession>A0A1D1ZBB5</accession>
<reference evidence="2" key="1">
    <citation type="submission" date="2015-07" db="EMBL/GenBank/DDBJ databases">
        <title>Transcriptome Assembly of Anthurium amnicola.</title>
        <authorList>
            <person name="Suzuki J."/>
        </authorList>
    </citation>
    <scope>NUCLEOTIDE SEQUENCE</scope>
</reference>
<dbReference type="PANTHER" id="PTHR31003:SF16">
    <property type="entry name" value="TRANSCRIPTION FACTOR HHO2"/>
    <property type="match status" value="1"/>
</dbReference>
<sequence length="125" mass="14616">MDLEAVPSTAEERARRSRDNVDALEEERRLLQVLQRTFPLSLHLVTQTIENYRQQIAEPAPASAWREEEKKVFDESLMEYTHRSKQTWAAIALRIPGKTPSMWRRTTGGSCWTSSTRRQCDRVLR</sequence>
<feature type="region of interest" description="Disordered" evidence="1">
    <location>
        <begin position="1"/>
        <end position="22"/>
    </location>
</feature>
<dbReference type="GO" id="GO:0003677">
    <property type="term" value="F:DNA binding"/>
    <property type="evidence" value="ECO:0007669"/>
    <property type="project" value="UniProtKB-KW"/>
</dbReference>
<dbReference type="Gene3D" id="1.10.10.60">
    <property type="entry name" value="Homeodomain-like"/>
    <property type="match status" value="1"/>
</dbReference>
<dbReference type="GO" id="GO:0005634">
    <property type="term" value="C:nucleus"/>
    <property type="evidence" value="ECO:0007669"/>
    <property type="project" value="UniProtKB-SubCell"/>
</dbReference>
<protein>
    <submittedName>
        <fullName evidence="2">Transcription factor MYB98</fullName>
    </submittedName>
</protein>
<proteinExistence type="predicted"/>
<feature type="compositionally biased region" description="Basic and acidic residues" evidence="1">
    <location>
        <begin position="10"/>
        <end position="22"/>
    </location>
</feature>
<organism evidence="2">
    <name type="scientific">Anthurium amnicola</name>
    <dbReference type="NCBI Taxonomy" id="1678845"/>
    <lineage>
        <taxon>Eukaryota</taxon>
        <taxon>Viridiplantae</taxon>
        <taxon>Streptophyta</taxon>
        <taxon>Embryophyta</taxon>
        <taxon>Tracheophyta</taxon>
        <taxon>Spermatophyta</taxon>
        <taxon>Magnoliopsida</taxon>
        <taxon>Liliopsida</taxon>
        <taxon>Araceae</taxon>
        <taxon>Pothoideae</taxon>
        <taxon>Potheae</taxon>
        <taxon>Anthurium</taxon>
    </lineage>
</organism>
<dbReference type="EMBL" id="GDJX01003697">
    <property type="protein sequence ID" value="JAT64239.1"/>
    <property type="molecule type" value="Transcribed_RNA"/>
</dbReference>
<dbReference type="GO" id="GO:0003700">
    <property type="term" value="F:DNA-binding transcription factor activity"/>
    <property type="evidence" value="ECO:0007669"/>
    <property type="project" value="InterPro"/>
</dbReference>
<evidence type="ECO:0000313" key="2">
    <source>
        <dbReference type="EMBL" id="JAT64239.1"/>
    </source>
</evidence>
<dbReference type="AlphaFoldDB" id="A0A1D1ZBB5"/>